<feature type="compositionally biased region" description="Acidic residues" evidence="1">
    <location>
        <begin position="230"/>
        <end position="243"/>
    </location>
</feature>
<protein>
    <submittedName>
        <fullName evidence="3">Uncharacterized protein</fullName>
    </submittedName>
</protein>
<keyword evidence="2" id="KW-0732">Signal</keyword>
<reference evidence="3" key="2">
    <citation type="submission" date="2020-05" db="UniProtKB">
        <authorList>
            <consortium name="EnsemblMetazoa"/>
        </authorList>
    </citation>
    <scope>IDENTIFICATION</scope>
    <source>
        <strain evidence="3">WRAIR2</strain>
    </source>
</reference>
<evidence type="ECO:0000256" key="2">
    <source>
        <dbReference type="SAM" id="SignalP"/>
    </source>
</evidence>
<dbReference type="VEuPathDB" id="VectorBase:ADIR010250"/>
<proteinExistence type="predicted"/>
<feature type="compositionally biased region" description="Low complexity" evidence="1">
    <location>
        <begin position="159"/>
        <end position="169"/>
    </location>
</feature>
<feature type="chain" id="PRO_5008130358" evidence="2">
    <location>
        <begin position="26"/>
        <end position="259"/>
    </location>
</feature>
<feature type="signal peptide" evidence="2">
    <location>
        <begin position="1"/>
        <end position="25"/>
    </location>
</feature>
<sequence>MSVKWKKLLAAISCWTVIVLGVVEGAEYVPTIDGIVQSVVAVRSQLEPVLRNRLEQRTSPLQHGTRTGGLSCGGVIRLPGLQRLFKCVPPENQPAYTAQDRIDNTQPPPAATIIADTRIVQGDLLRANPLGLLFPNAQQINQFSQWQRPYQGPTRLPATTTTTTTTTTTRPQEGDFYFPQNEDDRFEGFGTVKPAPYYTTPTTSHAGPQHWENSTTPATSTDGSDVTQDALEEATTEPTDDENGLGNRIDQKLLLSLVG</sequence>
<name>A0A182NRG0_9DIPT</name>
<accession>A0A182NRG0</accession>
<dbReference type="AlphaFoldDB" id="A0A182NRG0"/>
<reference evidence="4" key="1">
    <citation type="submission" date="2013-03" db="EMBL/GenBank/DDBJ databases">
        <title>The Genome Sequence of Anopheles dirus WRAIR2.</title>
        <authorList>
            <consortium name="The Broad Institute Genomics Platform"/>
            <person name="Neafsey D.E."/>
            <person name="Walton C."/>
            <person name="Walker B."/>
            <person name="Young S.K."/>
            <person name="Zeng Q."/>
            <person name="Gargeya S."/>
            <person name="Fitzgerald M."/>
            <person name="Haas B."/>
            <person name="Abouelleil A."/>
            <person name="Allen A.W."/>
            <person name="Alvarado L."/>
            <person name="Arachchi H.M."/>
            <person name="Berlin A.M."/>
            <person name="Chapman S.B."/>
            <person name="Gainer-Dewar J."/>
            <person name="Goldberg J."/>
            <person name="Griggs A."/>
            <person name="Gujja S."/>
            <person name="Hansen M."/>
            <person name="Howarth C."/>
            <person name="Imamovic A."/>
            <person name="Ireland A."/>
            <person name="Larimer J."/>
            <person name="McCowan C."/>
            <person name="Murphy C."/>
            <person name="Pearson M."/>
            <person name="Poon T.W."/>
            <person name="Priest M."/>
            <person name="Roberts A."/>
            <person name="Saif S."/>
            <person name="Shea T."/>
            <person name="Sisk P."/>
            <person name="Sykes S."/>
            <person name="Wortman J."/>
            <person name="Nusbaum C."/>
            <person name="Birren B."/>
        </authorList>
    </citation>
    <scope>NUCLEOTIDE SEQUENCE [LARGE SCALE GENOMIC DNA]</scope>
    <source>
        <strain evidence="4">WRAIR2</strain>
    </source>
</reference>
<feature type="region of interest" description="Disordered" evidence="1">
    <location>
        <begin position="149"/>
        <end position="178"/>
    </location>
</feature>
<feature type="region of interest" description="Disordered" evidence="1">
    <location>
        <begin position="197"/>
        <end position="247"/>
    </location>
</feature>
<dbReference type="EnsemblMetazoa" id="ADIR010250-RA">
    <property type="protein sequence ID" value="ADIR010250-PA"/>
    <property type="gene ID" value="ADIR010250"/>
</dbReference>
<evidence type="ECO:0000256" key="1">
    <source>
        <dbReference type="SAM" id="MobiDB-lite"/>
    </source>
</evidence>
<evidence type="ECO:0000313" key="3">
    <source>
        <dbReference type="EnsemblMetazoa" id="ADIR010250-PA"/>
    </source>
</evidence>
<dbReference type="Proteomes" id="UP000075884">
    <property type="component" value="Unassembled WGS sequence"/>
</dbReference>
<keyword evidence="4" id="KW-1185">Reference proteome</keyword>
<evidence type="ECO:0000313" key="4">
    <source>
        <dbReference type="Proteomes" id="UP000075884"/>
    </source>
</evidence>
<feature type="compositionally biased region" description="Polar residues" evidence="1">
    <location>
        <begin position="199"/>
        <end position="227"/>
    </location>
</feature>
<organism evidence="3 4">
    <name type="scientific">Anopheles dirus</name>
    <dbReference type="NCBI Taxonomy" id="7168"/>
    <lineage>
        <taxon>Eukaryota</taxon>
        <taxon>Metazoa</taxon>
        <taxon>Ecdysozoa</taxon>
        <taxon>Arthropoda</taxon>
        <taxon>Hexapoda</taxon>
        <taxon>Insecta</taxon>
        <taxon>Pterygota</taxon>
        <taxon>Neoptera</taxon>
        <taxon>Endopterygota</taxon>
        <taxon>Diptera</taxon>
        <taxon>Nematocera</taxon>
        <taxon>Culicoidea</taxon>
        <taxon>Culicidae</taxon>
        <taxon>Anophelinae</taxon>
        <taxon>Anopheles</taxon>
    </lineage>
</organism>